<dbReference type="SUPFAM" id="SSF55486">
    <property type="entry name" value="Metalloproteases ('zincins'), catalytic domain"/>
    <property type="match status" value="1"/>
</dbReference>
<dbReference type="EMBL" id="CP013612">
    <property type="protein sequence ID" value="ALU45700.1"/>
    <property type="molecule type" value="Genomic_DNA"/>
</dbReference>
<dbReference type="InterPro" id="IPR006026">
    <property type="entry name" value="Peptidase_Metallo"/>
</dbReference>
<reference evidence="4 5" key="1">
    <citation type="submission" date="2015-12" db="EMBL/GenBank/DDBJ databases">
        <title>Complete genome sequence of Pseudoalteromonas rubra SCSIO 6842, harboring a conjugative plasmid.</title>
        <authorList>
            <person name="Li B."/>
            <person name="Wang X."/>
        </authorList>
    </citation>
    <scope>NUCLEOTIDE SEQUENCE [LARGE SCALE GENOMIC DNA]</scope>
    <source>
        <strain evidence="4 5">SCSIO 6842</strain>
    </source>
</reference>
<feature type="binding site" evidence="1">
    <location>
        <position position="165"/>
    </location>
    <ligand>
        <name>Zn(2+)</name>
        <dbReference type="ChEBI" id="CHEBI:29105"/>
        <note>catalytic</note>
    </ligand>
</feature>
<proteinExistence type="predicted"/>
<dbReference type="AlphaFoldDB" id="A0A0U2XCT0"/>
<evidence type="ECO:0000256" key="2">
    <source>
        <dbReference type="SAM" id="SignalP"/>
    </source>
</evidence>
<gene>
    <name evidence="4" type="ORF">AT705_22460</name>
</gene>
<keyword evidence="2" id="KW-0732">Signal</keyword>
<feature type="active site" evidence="1">
    <location>
        <position position="166"/>
    </location>
</feature>
<keyword evidence="1" id="KW-0482">Metalloprotease</keyword>
<comment type="cofactor">
    <cofactor evidence="1">
        <name>Zn(2+)</name>
        <dbReference type="ChEBI" id="CHEBI:29105"/>
    </cofactor>
    <text evidence="1">Binds 1 zinc ion per subunit.</text>
</comment>
<feature type="binding site" evidence="1">
    <location>
        <position position="175"/>
    </location>
    <ligand>
        <name>Zn(2+)</name>
        <dbReference type="ChEBI" id="CHEBI:29105"/>
        <note>catalytic</note>
    </ligand>
</feature>
<feature type="binding site" evidence="1">
    <location>
        <position position="169"/>
    </location>
    <ligand>
        <name>Zn(2+)</name>
        <dbReference type="ChEBI" id="CHEBI:29105"/>
        <note>catalytic</note>
    </ligand>
</feature>
<dbReference type="RefSeq" id="WP_058798560.1">
    <property type="nucleotide sequence ID" value="NZ_CP013612.1"/>
</dbReference>
<dbReference type="PANTHER" id="PTHR10127:SF850">
    <property type="entry name" value="METALLOENDOPEPTIDASE"/>
    <property type="match status" value="1"/>
</dbReference>
<dbReference type="SMART" id="SM00235">
    <property type="entry name" value="ZnMc"/>
    <property type="match status" value="1"/>
</dbReference>
<comment type="caution">
    <text evidence="1">Lacks conserved residue(s) required for the propagation of feature annotation.</text>
</comment>
<dbReference type="GO" id="GO:0006508">
    <property type="term" value="P:proteolysis"/>
    <property type="evidence" value="ECO:0007669"/>
    <property type="project" value="UniProtKB-KW"/>
</dbReference>
<evidence type="ECO:0000313" key="5">
    <source>
        <dbReference type="Proteomes" id="UP000069015"/>
    </source>
</evidence>
<keyword evidence="1" id="KW-0645">Protease</keyword>
<dbReference type="Gene3D" id="2.60.40.10">
    <property type="entry name" value="Immunoglobulins"/>
    <property type="match status" value="1"/>
</dbReference>
<dbReference type="InterPro" id="IPR013783">
    <property type="entry name" value="Ig-like_fold"/>
</dbReference>
<sequence length="579" mass="65267">MIINTKLFLLGAIFIPTLSVASTASLNKFQPENAGTPEYLIDGDMVLDSVSKFHTFSANRATNTSGLDSAVGWPNGVVPFQLVGIASGSQNEKNILEAMETIERASRVNFVHKTSSHSNYLTIYGHALDDEREKNKICSANIGYANGGRRQAWIPSYCSVGTAIHELLHILGYRHEHQRTDRDYHTREGQRYSLTVNDRYVPCTLQSAFRTSSLVSRSRPYDFESIMHYSNSDRTGCTSGDTGKAFSYQNLDTGAAINTLGNFRMSNGDLQSLRDGYGRDRSQAPVFMGSSHKEKTSLRISVIWYQVHDFPDYFRVNETSEEFIDINRNGRLDVGTPKTYRIDASNYWRDVFEVYFGDRLPEKRNGYRYRFTVEACWDNGACSNESAAQTFSVLQHTREPEPYIEDNTSTDKEFYVRWNSQPQAQYFKVYRNGSYLGQITGNSLKQSLPSGTYKYEIQACNARGCSDEATLTHKHTVTIEGVPTSSPRIDDLIDSNWDHVAEFGFYRVARATEYRFRISGQGLVYTGSIETPYQDTDGGYQGLPGKKAPEGMYQVSITACNVNGCGPTSTRMVEVWHDF</sequence>
<keyword evidence="1" id="KW-0479">Metal-binding</keyword>
<dbReference type="PRINTS" id="PR00480">
    <property type="entry name" value="ASTACIN"/>
</dbReference>
<feature type="signal peptide" evidence="2">
    <location>
        <begin position="1"/>
        <end position="21"/>
    </location>
</feature>
<feature type="domain" description="Peptidase M12A" evidence="3">
    <location>
        <begin position="60"/>
        <end position="282"/>
    </location>
</feature>
<dbReference type="InterPro" id="IPR024079">
    <property type="entry name" value="MetalloPept_cat_dom_sf"/>
</dbReference>
<dbReference type="GO" id="GO:0004222">
    <property type="term" value="F:metalloendopeptidase activity"/>
    <property type="evidence" value="ECO:0007669"/>
    <property type="project" value="UniProtKB-UniRule"/>
</dbReference>
<evidence type="ECO:0000256" key="1">
    <source>
        <dbReference type="PROSITE-ProRule" id="PRU01211"/>
    </source>
</evidence>
<evidence type="ECO:0000259" key="3">
    <source>
        <dbReference type="PROSITE" id="PS51864"/>
    </source>
</evidence>
<dbReference type="Gene3D" id="3.40.390.10">
    <property type="entry name" value="Collagenase (Catalytic Domain)"/>
    <property type="match status" value="1"/>
</dbReference>
<dbReference type="Pfam" id="PF01400">
    <property type="entry name" value="Astacin"/>
    <property type="match status" value="1"/>
</dbReference>
<dbReference type="Proteomes" id="UP000069015">
    <property type="component" value="Chromosome 2"/>
</dbReference>
<keyword evidence="1" id="KW-0862">Zinc</keyword>
<keyword evidence="1" id="KW-0378">Hydrolase</keyword>
<dbReference type="PANTHER" id="PTHR10127">
    <property type="entry name" value="DISCOIDIN, CUB, EGF, LAMININ , AND ZINC METALLOPROTEASE DOMAIN CONTAINING"/>
    <property type="match status" value="1"/>
</dbReference>
<evidence type="ECO:0000313" key="4">
    <source>
        <dbReference type="EMBL" id="ALU45700.1"/>
    </source>
</evidence>
<accession>A0A0U2XCT0</accession>
<feature type="chain" id="PRO_5006834251" description="Peptidase M12A domain-containing protein" evidence="2">
    <location>
        <begin position="22"/>
        <end position="579"/>
    </location>
</feature>
<organism evidence="4 5">
    <name type="scientific">Pseudoalteromonas rubra</name>
    <dbReference type="NCBI Taxonomy" id="43658"/>
    <lineage>
        <taxon>Bacteria</taxon>
        <taxon>Pseudomonadati</taxon>
        <taxon>Pseudomonadota</taxon>
        <taxon>Gammaproteobacteria</taxon>
        <taxon>Alteromonadales</taxon>
        <taxon>Pseudoalteromonadaceae</taxon>
        <taxon>Pseudoalteromonas</taxon>
    </lineage>
</organism>
<protein>
    <recommendedName>
        <fullName evidence="3">Peptidase M12A domain-containing protein</fullName>
    </recommendedName>
</protein>
<dbReference type="KEGG" id="prr:AT705_22460"/>
<dbReference type="InterPro" id="IPR001506">
    <property type="entry name" value="Peptidase_M12A"/>
</dbReference>
<dbReference type="GO" id="GO:0008270">
    <property type="term" value="F:zinc ion binding"/>
    <property type="evidence" value="ECO:0007669"/>
    <property type="project" value="UniProtKB-UniRule"/>
</dbReference>
<dbReference type="PROSITE" id="PS51864">
    <property type="entry name" value="ASTACIN"/>
    <property type="match status" value="1"/>
</dbReference>
<name>A0A0U2XCT0_9GAMM</name>